<feature type="transmembrane region" description="Helical" evidence="6">
    <location>
        <begin position="39"/>
        <end position="60"/>
    </location>
</feature>
<name>A0A165S499_LACPN</name>
<dbReference type="Proteomes" id="UP000076882">
    <property type="component" value="Unassembled WGS sequence"/>
</dbReference>
<dbReference type="Pfam" id="PF02133">
    <property type="entry name" value="Transp_cyt_pur"/>
    <property type="match status" value="1"/>
</dbReference>
<feature type="transmembrane region" description="Helical" evidence="6">
    <location>
        <begin position="212"/>
        <end position="236"/>
    </location>
</feature>
<dbReference type="KEGG" id="lpb:SH83_00495"/>
<keyword evidence="5 6" id="KW-0472">Membrane</keyword>
<protein>
    <submittedName>
        <fullName evidence="7">Putative hydroxymethylpyrimidine transporterCytX</fullName>
    </submittedName>
</protein>
<keyword evidence="4 6" id="KW-1133">Transmembrane helix</keyword>
<feature type="transmembrane region" description="Helical" evidence="6">
    <location>
        <begin position="81"/>
        <end position="103"/>
    </location>
</feature>
<dbReference type="Gene3D" id="1.10.4160.10">
    <property type="entry name" value="Hydantoin permease"/>
    <property type="match status" value="1"/>
</dbReference>
<dbReference type="GO" id="GO:0005886">
    <property type="term" value="C:plasma membrane"/>
    <property type="evidence" value="ECO:0007669"/>
    <property type="project" value="TreeGrafter"/>
</dbReference>
<dbReference type="AlphaFoldDB" id="A0A165S499"/>
<evidence type="ECO:0000256" key="1">
    <source>
        <dbReference type="ARBA" id="ARBA00004141"/>
    </source>
</evidence>
<evidence type="ECO:0000256" key="3">
    <source>
        <dbReference type="ARBA" id="ARBA00022692"/>
    </source>
</evidence>
<proteinExistence type="inferred from homology"/>
<comment type="similarity">
    <text evidence="2">Belongs to the purine-cytosine permease (2.A.39) family.</text>
</comment>
<dbReference type="EMBL" id="LUXM01000018">
    <property type="protein sequence ID" value="KZU97025.1"/>
    <property type="molecule type" value="Genomic_DNA"/>
</dbReference>
<dbReference type="PANTHER" id="PTHR30569:SF0">
    <property type="entry name" value="CYTOSINE PERMEASE"/>
    <property type="match status" value="1"/>
</dbReference>
<feature type="transmembrane region" description="Helical" evidence="6">
    <location>
        <begin position="291"/>
        <end position="308"/>
    </location>
</feature>
<accession>A0A165S499</accession>
<dbReference type="RefSeq" id="WP_044428688.1">
    <property type="nucleotide sequence ID" value="NZ_CP010528.1"/>
</dbReference>
<feature type="transmembrane region" description="Helical" evidence="6">
    <location>
        <begin position="12"/>
        <end position="33"/>
    </location>
</feature>
<feature type="transmembrane region" description="Helical" evidence="6">
    <location>
        <begin position="115"/>
        <end position="136"/>
    </location>
</feature>
<feature type="transmembrane region" description="Helical" evidence="6">
    <location>
        <begin position="314"/>
        <end position="335"/>
    </location>
</feature>
<comment type="subcellular location">
    <subcellularLocation>
        <location evidence="1">Membrane</location>
        <topology evidence="1">Multi-pass membrane protein</topology>
    </subcellularLocation>
</comment>
<feature type="transmembrane region" description="Helical" evidence="6">
    <location>
        <begin position="148"/>
        <end position="168"/>
    </location>
</feature>
<dbReference type="NCBIfam" id="TIGR02358">
    <property type="entry name" value="thia_cytX"/>
    <property type="match status" value="1"/>
</dbReference>
<reference evidence="7 8" key="1">
    <citation type="submission" date="2016-03" db="EMBL/GenBank/DDBJ databases">
        <title>Comparative genomics of 54 Lactobacillus plantarum strains reveals genomic uncoupling from niche constraints.</title>
        <authorList>
            <person name="Martino M.E."/>
        </authorList>
    </citation>
    <scope>NUCLEOTIDE SEQUENCE [LARGE SCALE GENOMIC DNA]</scope>
    <source>
        <strain evidence="7 8">19.1</strain>
    </source>
</reference>
<dbReference type="InterPro" id="IPR030191">
    <property type="entry name" value="CodB"/>
</dbReference>
<evidence type="ECO:0000256" key="2">
    <source>
        <dbReference type="ARBA" id="ARBA00008974"/>
    </source>
</evidence>
<feature type="transmembrane region" description="Helical" evidence="6">
    <location>
        <begin position="342"/>
        <end position="359"/>
    </location>
</feature>
<dbReference type="PANTHER" id="PTHR30569">
    <property type="entry name" value="CYTOSINE TRANSPORTER CODB"/>
    <property type="match status" value="1"/>
</dbReference>
<dbReference type="InterPro" id="IPR012732">
    <property type="entry name" value="Thia_CytX"/>
</dbReference>
<gene>
    <name evidence="7" type="ORF">Lp19_1001</name>
</gene>
<dbReference type="PATRIC" id="fig|1590.144.peg.101"/>
<evidence type="ECO:0000256" key="6">
    <source>
        <dbReference type="SAM" id="Phobius"/>
    </source>
</evidence>
<comment type="caution">
    <text evidence="7">The sequence shown here is derived from an EMBL/GenBank/DDBJ whole genome shotgun (WGS) entry which is preliminary data.</text>
</comment>
<feature type="transmembrane region" description="Helical" evidence="6">
    <location>
        <begin position="365"/>
        <end position="387"/>
    </location>
</feature>
<sequence>MKHDGIFRSQFLLWLGAAISIAEILTGTLMAPLGLTRGLAAIVLGHLIGCGLFLVPAGYLGAKLHQSALASAQLAFGRGGVLLASGLNALQLVGWTAVMIVNAQLAMNSISGKLFGFRSPLLMATIVAILIIAWLLMGSQLLFKINNAVVGLLVLGTVLMLVMVFMAPTTSQSVSPTSMTFGQAVELNVTMALSWLPLIGDYTQRVDRPLPVALVSAGGYMLGSLVMFVTGLLVVLRTGQTDITALLTRSGLGLVALLIIVFSTVTTTFLDTYSAATSLANLTGSRHVNRLAVGVTVVGLLIALTVAMTYYQNFLYLIGSVFTPLYAIIFVTYFVRHATLPYWLNFCWWVVGIVAYYQLQAIDFIGGTTLLVLVGLSIAVWLTGIIVKPTELEYRELSH</sequence>
<organism evidence="7 8">
    <name type="scientific">Lactiplantibacillus plantarum</name>
    <name type="common">Lactobacillus plantarum</name>
    <dbReference type="NCBI Taxonomy" id="1590"/>
    <lineage>
        <taxon>Bacteria</taxon>
        <taxon>Bacillati</taxon>
        <taxon>Bacillota</taxon>
        <taxon>Bacilli</taxon>
        <taxon>Lactobacillales</taxon>
        <taxon>Lactobacillaceae</taxon>
        <taxon>Lactiplantibacillus</taxon>
    </lineage>
</organism>
<evidence type="ECO:0000256" key="4">
    <source>
        <dbReference type="ARBA" id="ARBA00022989"/>
    </source>
</evidence>
<evidence type="ECO:0000313" key="7">
    <source>
        <dbReference type="EMBL" id="KZU97025.1"/>
    </source>
</evidence>
<evidence type="ECO:0000256" key="5">
    <source>
        <dbReference type="ARBA" id="ARBA00023136"/>
    </source>
</evidence>
<evidence type="ECO:0000313" key="8">
    <source>
        <dbReference type="Proteomes" id="UP000076882"/>
    </source>
</evidence>
<dbReference type="InterPro" id="IPR001248">
    <property type="entry name" value="Pur-cyt_permease"/>
</dbReference>
<feature type="transmembrane region" description="Helical" evidence="6">
    <location>
        <begin position="251"/>
        <end position="270"/>
    </location>
</feature>
<dbReference type="GO" id="GO:0015209">
    <property type="term" value="F:cytosine transmembrane transporter activity"/>
    <property type="evidence" value="ECO:0007669"/>
    <property type="project" value="InterPro"/>
</dbReference>
<keyword evidence="3 6" id="KW-0812">Transmembrane</keyword>